<evidence type="ECO:0000313" key="2">
    <source>
        <dbReference type="EMBL" id="KAK1130571.1"/>
    </source>
</evidence>
<evidence type="ECO:0000256" key="1">
    <source>
        <dbReference type="SAM" id="MobiDB-lite"/>
    </source>
</evidence>
<keyword evidence="3" id="KW-1185">Reference proteome</keyword>
<evidence type="ECO:0000313" key="3">
    <source>
        <dbReference type="Proteomes" id="UP001177670"/>
    </source>
</evidence>
<dbReference type="EMBL" id="JAHYIQ010000007">
    <property type="protein sequence ID" value="KAK1130571.1"/>
    <property type="molecule type" value="Genomic_DNA"/>
</dbReference>
<dbReference type="AlphaFoldDB" id="A0AA40KRX6"/>
<feature type="non-terminal residue" evidence="2">
    <location>
        <position position="72"/>
    </location>
</feature>
<reference evidence="2" key="1">
    <citation type="submission" date="2021-10" db="EMBL/GenBank/DDBJ databases">
        <title>Melipona bicolor Genome sequencing and assembly.</title>
        <authorList>
            <person name="Araujo N.S."/>
            <person name="Arias M.C."/>
        </authorList>
    </citation>
    <scope>NUCLEOTIDE SEQUENCE</scope>
    <source>
        <strain evidence="2">USP_2M_L1-L4_2017</strain>
        <tissue evidence="2">Whole body</tissue>
    </source>
</reference>
<dbReference type="Proteomes" id="UP001177670">
    <property type="component" value="Unassembled WGS sequence"/>
</dbReference>
<name>A0AA40KRX6_9HYME</name>
<accession>A0AA40KRX6</accession>
<comment type="caution">
    <text evidence="2">The sequence shown here is derived from an EMBL/GenBank/DDBJ whole genome shotgun (WGS) entry which is preliminary data.</text>
</comment>
<proteinExistence type="predicted"/>
<sequence length="72" mass="8162">MKTTLDELLRFRKSRAERDRGSPVVSPIVRNRPRPGKLCEPGKRCRGLSLTRRKEEGLVLYPAEVDSGTVVQ</sequence>
<gene>
    <name evidence="2" type="ORF">K0M31_018697</name>
</gene>
<organism evidence="2 3">
    <name type="scientific">Melipona bicolor</name>
    <dbReference type="NCBI Taxonomy" id="60889"/>
    <lineage>
        <taxon>Eukaryota</taxon>
        <taxon>Metazoa</taxon>
        <taxon>Ecdysozoa</taxon>
        <taxon>Arthropoda</taxon>
        <taxon>Hexapoda</taxon>
        <taxon>Insecta</taxon>
        <taxon>Pterygota</taxon>
        <taxon>Neoptera</taxon>
        <taxon>Endopterygota</taxon>
        <taxon>Hymenoptera</taxon>
        <taxon>Apocrita</taxon>
        <taxon>Aculeata</taxon>
        <taxon>Apoidea</taxon>
        <taxon>Anthophila</taxon>
        <taxon>Apidae</taxon>
        <taxon>Melipona</taxon>
    </lineage>
</organism>
<feature type="region of interest" description="Disordered" evidence="1">
    <location>
        <begin position="16"/>
        <end position="37"/>
    </location>
</feature>
<protein>
    <submittedName>
        <fullName evidence="2">Uncharacterized protein</fullName>
    </submittedName>
</protein>